<dbReference type="EMBL" id="FWYF01000001">
    <property type="protein sequence ID" value="SMD31825.1"/>
    <property type="molecule type" value="Genomic_DNA"/>
</dbReference>
<gene>
    <name evidence="1" type="ORF">SAMN04488029_0163</name>
</gene>
<accession>A0A1W2G574</accession>
<dbReference type="Proteomes" id="UP000192472">
    <property type="component" value="Unassembled WGS sequence"/>
</dbReference>
<dbReference type="RefSeq" id="WP_084370522.1">
    <property type="nucleotide sequence ID" value="NZ_FWYF01000001.1"/>
</dbReference>
<evidence type="ECO:0000313" key="1">
    <source>
        <dbReference type="EMBL" id="SMD31825.1"/>
    </source>
</evidence>
<reference evidence="1 2" key="1">
    <citation type="submission" date="2017-04" db="EMBL/GenBank/DDBJ databases">
        <authorList>
            <person name="Afonso C.L."/>
            <person name="Miller P.J."/>
            <person name="Scott M.A."/>
            <person name="Spackman E."/>
            <person name="Goraichik I."/>
            <person name="Dimitrov K.M."/>
            <person name="Suarez D.L."/>
            <person name="Swayne D.E."/>
        </authorList>
    </citation>
    <scope>NUCLEOTIDE SEQUENCE [LARGE SCALE GENOMIC DNA]</scope>
    <source>
        <strain evidence="1 2">DSM 26133</strain>
    </source>
</reference>
<dbReference type="OrthoDB" id="1392590at2"/>
<sequence length="616" mass="71063">MIRIEEDINILGKVSVNFLDLSSRIYKIYEKENETVRQSTTPHLGLISRAFPTVNHSRYEYLILQCVISELVENTFKGTTSAQGSIRINGKEYLGNDIIKAWCLLSNFGHCKNTIGDEKSLLLAALQKRGLRSFLINSLRDPELRKWGEKVIDSYDYLGFHHILSIWRLHKCLPRKLEFQNELLSIYKLLLLDSHLTAGIAEQLKVEQLKNIYKNIRVLAIIALDSRNSSLPITTDILSTVLSFDFYENRFNQSNASELLNPQLVILIDYLYHSIRCQEYQRSYEIDAISSMNSTNYSDYCSQAISFGLGNSSKCDLKHFLRLKGNLDYNKLSSDLRTALTIKRGGLNVEASLDYNSISQTQIIDFYLIEEKFQLSEFPSFLTNIVGIIRTQMSQFIDAIKKSTSKLKENIDKELETLGIDDQARKVIEGPVQSYIYGEAKLGMDTHYIPAYKEILIAILKFHLGESYYFDIDHHVHRNFNYFGIKKDNSYDLMTRDINSAISESNDPDRKHELNHLSKSVNRKFDGIKIACLSRITIYDYSKNPSERKVTDIDSVLLKFNSEVMILELNESKNTRRPERDARRDINKLKKVLNKNSKGYRIQEVKGYGAKLVIKH</sequence>
<protein>
    <submittedName>
        <fullName evidence="1">Uncharacterized protein</fullName>
    </submittedName>
</protein>
<keyword evidence="2" id="KW-1185">Reference proteome</keyword>
<organism evidence="1 2">
    <name type="scientific">Reichenbachiella faecimaris</name>
    <dbReference type="NCBI Taxonomy" id="692418"/>
    <lineage>
        <taxon>Bacteria</taxon>
        <taxon>Pseudomonadati</taxon>
        <taxon>Bacteroidota</taxon>
        <taxon>Cytophagia</taxon>
        <taxon>Cytophagales</taxon>
        <taxon>Reichenbachiellaceae</taxon>
        <taxon>Reichenbachiella</taxon>
    </lineage>
</organism>
<proteinExistence type="predicted"/>
<name>A0A1W2G574_REIFA</name>
<dbReference type="AlphaFoldDB" id="A0A1W2G574"/>
<evidence type="ECO:0000313" key="2">
    <source>
        <dbReference type="Proteomes" id="UP000192472"/>
    </source>
</evidence>
<dbReference type="STRING" id="692418.SAMN04488029_0163"/>